<proteinExistence type="predicted"/>
<dbReference type="Proteomes" id="UP001500842">
    <property type="component" value="Unassembled WGS sequence"/>
</dbReference>
<dbReference type="Gene3D" id="1.10.1780.10">
    <property type="entry name" value="Clp, N-terminal domain"/>
    <property type="match status" value="2"/>
</dbReference>
<dbReference type="InterPro" id="IPR036628">
    <property type="entry name" value="Clp_N_dom_sf"/>
</dbReference>
<gene>
    <name evidence="3" type="ORF">GCM10009788_06270</name>
</gene>
<reference evidence="3 4" key="1">
    <citation type="journal article" date="2019" name="Int. J. Syst. Evol. Microbiol.">
        <title>The Global Catalogue of Microorganisms (GCM) 10K type strain sequencing project: providing services to taxonomists for standard genome sequencing and annotation.</title>
        <authorList>
            <consortium name="The Broad Institute Genomics Platform"/>
            <consortium name="The Broad Institute Genome Sequencing Center for Infectious Disease"/>
            <person name="Wu L."/>
            <person name="Ma J."/>
        </authorList>
    </citation>
    <scope>NUCLEOTIDE SEQUENCE [LARGE SCALE GENOMIC DNA]</scope>
    <source>
        <strain evidence="3 4">JCM 14942</strain>
    </source>
</reference>
<evidence type="ECO:0000256" key="1">
    <source>
        <dbReference type="PROSITE-ProRule" id="PRU01251"/>
    </source>
</evidence>
<dbReference type="EMBL" id="BAAAOR010000005">
    <property type="protein sequence ID" value="GAA1505396.1"/>
    <property type="molecule type" value="Genomic_DNA"/>
</dbReference>
<accession>A0ABN1ZVC2</accession>
<dbReference type="GO" id="GO:0008233">
    <property type="term" value="F:peptidase activity"/>
    <property type="evidence" value="ECO:0007669"/>
    <property type="project" value="UniProtKB-KW"/>
</dbReference>
<dbReference type="SUPFAM" id="SSF81923">
    <property type="entry name" value="Double Clp-N motif"/>
    <property type="match status" value="2"/>
</dbReference>
<evidence type="ECO:0000313" key="3">
    <source>
        <dbReference type="EMBL" id="GAA1505396.1"/>
    </source>
</evidence>
<dbReference type="Pfam" id="PF02861">
    <property type="entry name" value="Clp_N"/>
    <property type="match status" value="1"/>
</dbReference>
<dbReference type="RefSeq" id="WP_141004038.1">
    <property type="nucleotide sequence ID" value="NZ_BAAAOR010000005.1"/>
</dbReference>
<keyword evidence="4" id="KW-1185">Reference proteome</keyword>
<keyword evidence="3" id="KW-0645">Protease</keyword>
<dbReference type="InterPro" id="IPR004176">
    <property type="entry name" value="Clp_R_N"/>
</dbReference>
<dbReference type="PROSITE" id="PS51903">
    <property type="entry name" value="CLP_R"/>
    <property type="match status" value="1"/>
</dbReference>
<sequence>MFERFSKDARAAVVLAQEHARDAGADRVAATHLLSAVLASLDEPARAALAALGLTAERARTLSGTVFSAAEEDALRGLGIDLDSVADAVRDRFGADLRRRPGGRRRSGHLPFTRDAKKSLELALREAIRLKAGSIRGEHVLLGALRSDDAEVRAVVDAVSSVPEVRARLVELLGHDAA</sequence>
<keyword evidence="1" id="KW-0677">Repeat</keyword>
<dbReference type="GO" id="GO:0006508">
    <property type="term" value="P:proteolysis"/>
    <property type="evidence" value="ECO:0007669"/>
    <property type="project" value="UniProtKB-KW"/>
</dbReference>
<feature type="domain" description="Clp R" evidence="2">
    <location>
        <begin position="2"/>
        <end position="175"/>
    </location>
</feature>
<name>A0ABN1ZVC2_9ACTN</name>
<evidence type="ECO:0000313" key="4">
    <source>
        <dbReference type="Proteomes" id="UP001500842"/>
    </source>
</evidence>
<organism evidence="3 4">
    <name type="scientific">Nocardioides humi</name>
    <dbReference type="NCBI Taxonomy" id="449461"/>
    <lineage>
        <taxon>Bacteria</taxon>
        <taxon>Bacillati</taxon>
        <taxon>Actinomycetota</taxon>
        <taxon>Actinomycetes</taxon>
        <taxon>Propionibacteriales</taxon>
        <taxon>Nocardioidaceae</taxon>
        <taxon>Nocardioides</taxon>
    </lineage>
</organism>
<evidence type="ECO:0000259" key="2">
    <source>
        <dbReference type="PROSITE" id="PS51903"/>
    </source>
</evidence>
<comment type="caution">
    <text evidence="3">The sequence shown here is derived from an EMBL/GenBank/DDBJ whole genome shotgun (WGS) entry which is preliminary data.</text>
</comment>
<protein>
    <submittedName>
        <fullName evidence="3">Clp protease N-terminal domain-containing protein</fullName>
    </submittedName>
</protein>
<keyword evidence="3" id="KW-0378">Hydrolase</keyword>